<proteinExistence type="predicted"/>
<evidence type="ECO:0000313" key="1">
    <source>
        <dbReference type="EMBL" id="KAK7245082.1"/>
    </source>
</evidence>
<organism evidence="1 2">
    <name type="scientific">Crotalaria pallida</name>
    <name type="common">Smooth rattlebox</name>
    <name type="synonym">Crotalaria striata</name>
    <dbReference type="NCBI Taxonomy" id="3830"/>
    <lineage>
        <taxon>Eukaryota</taxon>
        <taxon>Viridiplantae</taxon>
        <taxon>Streptophyta</taxon>
        <taxon>Embryophyta</taxon>
        <taxon>Tracheophyta</taxon>
        <taxon>Spermatophyta</taxon>
        <taxon>Magnoliopsida</taxon>
        <taxon>eudicotyledons</taxon>
        <taxon>Gunneridae</taxon>
        <taxon>Pentapetalae</taxon>
        <taxon>rosids</taxon>
        <taxon>fabids</taxon>
        <taxon>Fabales</taxon>
        <taxon>Fabaceae</taxon>
        <taxon>Papilionoideae</taxon>
        <taxon>50 kb inversion clade</taxon>
        <taxon>genistoids sensu lato</taxon>
        <taxon>core genistoids</taxon>
        <taxon>Crotalarieae</taxon>
        <taxon>Crotalaria</taxon>
    </lineage>
</organism>
<comment type="caution">
    <text evidence="1">The sequence shown here is derived from an EMBL/GenBank/DDBJ whole genome shotgun (WGS) entry which is preliminary data.</text>
</comment>
<gene>
    <name evidence="1" type="ORF">RIF29_39915</name>
</gene>
<reference evidence="1 2" key="1">
    <citation type="submission" date="2024-01" db="EMBL/GenBank/DDBJ databases">
        <title>The genomes of 5 underutilized Papilionoideae crops provide insights into root nodulation and disease resistanc.</title>
        <authorList>
            <person name="Yuan L."/>
        </authorList>
    </citation>
    <scope>NUCLEOTIDE SEQUENCE [LARGE SCALE GENOMIC DNA]</scope>
    <source>
        <strain evidence="1">ZHUSHIDOU_FW_LH</strain>
        <tissue evidence="1">Leaf</tissue>
    </source>
</reference>
<keyword evidence="2" id="KW-1185">Reference proteome</keyword>
<protein>
    <submittedName>
        <fullName evidence="1">Uncharacterized protein</fullName>
    </submittedName>
</protein>
<name>A0AAN9E4K9_CROPI</name>
<accession>A0AAN9E4K9</accession>
<evidence type="ECO:0000313" key="2">
    <source>
        <dbReference type="Proteomes" id="UP001372338"/>
    </source>
</evidence>
<dbReference type="EMBL" id="JAYWIO010000008">
    <property type="protein sequence ID" value="KAK7245082.1"/>
    <property type="molecule type" value="Genomic_DNA"/>
</dbReference>
<dbReference type="AlphaFoldDB" id="A0AAN9E4K9"/>
<dbReference type="Proteomes" id="UP001372338">
    <property type="component" value="Unassembled WGS sequence"/>
</dbReference>
<sequence length="157" mass="17207">MLVRRTPNFKGRGFPNLKENKKGVITGSRFSALNDEIDSSEEGKNLAQPVRSNNKNEEVILHQMRLLQKQGVSGLENMYTGVLLPNEETVDFALLNRGANTVINPASIPPDKIPTSKSQLNMEIDVDPANNSLKGMYSDANLSDGVDLEGRTTPIAQ</sequence>